<sequence length="70" mass="7923">MKIKIIDVDYVTDDESITLRECGFEIGDVVEVSGKYNNGELSIQAIRETDFVNVGNEVSISEFEYEVVEE</sequence>
<dbReference type="EMBL" id="OL539467">
    <property type="protein sequence ID" value="UGV22764.1"/>
    <property type="molecule type" value="Genomic_DNA"/>
</dbReference>
<evidence type="ECO:0000313" key="1">
    <source>
        <dbReference type="EMBL" id="UGV22764.1"/>
    </source>
</evidence>
<accession>A0AC61TRM0</accession>
<keyword evidence="2" id="KW-1185">Reference proteome</keyword>
<proteinExistence type="predicted"/>
<organism evidence="1 2">
    <name type="scientific">Escherichia phage vB_EcoD_Sadiya</name>
    <dbReference type="NCBI Taxonomy" id="2902684"/>
    <lineage>
        <taxon>Viruses</taxon>
        <taxon>Duplodnaviria</taxon>
        <taxon>Heunggongvirae</taxon>
        <taxon>Uroviricota</taxon>
        <taxon>Caudoviricetes</taxon>
        <taxon>Drexlerviridae</taxon>
        <taxon>Rogunavirinae</taxon>
        <taxon>Sadiyavirus</taxon>
        <taxon>Sadiyavirus sadiya</taxon>
    </lineage>
</organism>
<gene>
    <name evidence="1" type="ORF">SADIYA_75</name>
</gene>
<name>A0AC61TRM0_9CAUD</name>
<dbReference type="Proteomes" id="UP000828105">
    <property type="component" value="Segment"/>
</dbReference>
<protein>
    <submittedName>
        <fullName evidence="1">Uncharacterized protein</fullName>
    </submittedName>
</protein>
<reference evidence="1" key="1">
    <citation type="submission" date="2021-11" db="EMBL/GenBank/DDBJ databases">
        <authorList>
            <person name="Marshall N."/>
            <person name="Jared K."/>
            <person name="Sharma R."/>
            <person name="Grose J.H."/>
        </authorList>
    </citation>
    <scope>NUCLEOTIDE SEQUENCE</scope>
</reference>
<evidence type="ECO:0000313" key="2">
    <source>
        <dbReference type="Proteomes" id="UP000828105"/>
    </source>
</evidence>